<evidence type="ECO:0000256" key="16">
    <source>
        <dbReference type="ARBA" id="ARBA00022932"/>
    </source>
</evidence>
<dbReference type="InterPro" id="IPR012337">
    <property type="entry name" value="RNaseH-like_sf"/>
</dbReference>
<evidence type="ECO:0000256" key="18">
    <source>
        <dbReference type="ARBA" id="ARBA00023172"/>
    </source>
</evidence>
<dbReference type="InterPro" id="IPR001584">
    <property type="entry name" value="Integrase_cat-core"/>
</dbReference>
<dbReference type="PANTHER" id="PTHR42648:SF11">
    <property type="entry name" value="TRANSPOSON TY4-P GAG-POL POLYPROTEIN"/>
    <property type="match status" value="1"/>
</dbReference>
<dbReference type="InterPro" id="IPR054722">
    <property type="entry name" value="PolX-like_BBD"/>
</dbReference>
<keyword evidence="11" id="KW-0067">ATP-binding</keyword>
<keyword evidence="14" id="KW-0229">DNA integration</keyword>
<keyword evidence="24" id="KW-1185">Reference proteome</keyword>
<accession>A0A9Q3ER33</accession>
<dbReference type="GO" id="GO:0003887">
    <property type="term" value="F:DNA-directed DNA polymerase activity"/>
    <property type="evidence" value="ECO:0007669"/>
    <property type="project" value="UniProtKB-KW"/>
</dbReference>
<evidence type="ECO:0000256" key="6">
    <source>
        <dbReference type="ARBA" id="ARBA00022722"/>
    </source>
</evidence>
<keyword evidence="16" id="KW-0239">DNA-directed DNA polymerase</keyword>
<dbReference type="EMBL" id="AVOT02030419">
    <property type="protein sequence ID" value="MBW0523610.1"/>
    <property type="molecule type" value="Genomic_DNA"/>
</dbReference>
<dbReference type="GO" id="GO:0005524">
    <property type="term" value="F:ATP binding"/>
    <property type="evidence" value="ECO:0007669"/>
    <property type="project" value="UniProtKB-KW"/>
</dbReference>
<evidence type="ECO:0000256" key="19">
    <source>
        <dbReference type="ARBA" id="ARBA00048173"/>
    </source>
</evidence>
<keyword evidence="5" id="KW-0548">Nucleotidyltransferase</keyword>
<keyword evidence="16" id="KW-0808">Transferase</keyword>
<feature type="domain" description="Integrase catalytic" evidence="22">
    <location>
        <begin position="395"/>
        <end position="561"/>
    </location>
</feature>
<evidence type="ECO:0000313" key="24">
    <source>
        <dbReference type="Proteomes" id="UP000765509"/>
    </source>
</evidence>
<sequence>MNDKTLDIKDISTIPVLDGTNHGHLQMRMKIHLSYRDLLDVCKNSQSNDTSTSSVNKWRKASFEAINLITIRITERVFREVVNSETIENSHLLWTKISKQYASKRAVNRGQVWMDWKSCFYDGNLQNYIDNCRKLMMELDAVTIVVPNELLLYFLLGKLGGNPHLSQFVETLTFNKDIIEEPMIILSRLQDFASHINHNNRCTTHKKGDCCAENPQLRPSQREKKCKNNSRTHLSIAKALTAIGGPMFPMRNQVIVNCGATHHMFNSPEFFPDFFKNIRSKVAAGDSQSNLLALGIGATELKCQGKVLKLENCLFVPKIKCNLISMLELFKDQLTIQKADNHFSLRSEGKILLKGEICDRLMYITYDFFKTLLTFVDANLWNYHLGHPGQAVTLNQLSTLWIPHIDVVGPITPESVSGSCFLPTIVDQATLYKLIRFLAKKYDSFNQFVVVKNYMENHHDRKIKKLVSDRGGEFLNQKFKNLSTGCGFVHIFSPPETPEHNGFAKRENRTVLEKAHCLLNHSNLPNQYWAEAVNTTVFLSNLSPTASRGNKSPHSLWTNCFVRLTKLQTFGCQAVIHSLKRQQDWKLAPPGKEGVLLGFENGNTEYPILRLTDLKVAVTTNFTFNENIFPTIVGRKRSSTWCIKDEHTDHNVSLITEPADNAVSNNSETMEDEVPAEESSIEDVPPLNSPTHPVTDNHLMNHEDSPDQQQQRNNNRTHHLKVIGP</sequence>
<dbReference type="GO" id="GO:0006508">
    <property type="term" value="P:proteolysis"/>
    <property type="evidence" value="ECO:0007669"/>
    <property type="project" value="UniProtKB-KW"/>
</dbReference>
<dbReference type="SUPFAM" id="SSF53098">
    <property type="entry name" value="Ribonuclease H-like"/>
    <property type="match status" value="1"/>
</dbReference>
<evidence type="ECO:0000256" key="2">
    <source>
        <dbReference type="ARBA" id="ARBA00022578"/>
    </source>
</evidence>
<evidence type="ECO:0000256" key="7">
    <source>
        <dbReference type="ARBA" id="ARBA00022723"/>
    </source>
</evidence>
<keyword evidence="13" id="KW-0694">RNA-binding</keyword>
<evidence type="ECO:0000256" key="13">
    <source>
        <dbReference type="ARBA" id="ARBA00022884"/>
    </source>
</evidence>
<dbReference type="GO" id="GO:0005634">
    <property type="term" value="C:nucleus"/>
    <property type="evidence" value="ECO:0007669"/>
    <property type="project" value="UniProtKB-ARBA"/>
</dbReference>
<evidence type="ECO:0000256" key="15">
    <source>
        <dbReference type="ARBA" id="ARBA00022918"/>
    </source>
</evidence>
<dbReference type="OrthoDB" id="2506005at2759"/>
<evidence type="ECO:0000256" key="4">
    <source>
        <dbReference type="ARBA" id="ARBA00022670"/>
    </source>
</evidence>
<comment type="caution">
    <text evidence="23">The sequence shown here is derived from an EMBL/GenBank/DDBJ whole genome shotgun (WGS) entry which is preliminary data.</text>
</comment>
<dbReference type="PROSITE" id="PS50994">
    <property type="entry name" value="INTEGRASE"/>
    <property type="match status" value="1"/>
</dbReference>
<dbReference type="AlphaFoldDB" id="A0A9Q3ER33"/>
<dbReference type="InterPro" id="IPR039537">
    <property type="entry name" value="Retrotran_Ty1/copia-like"/>
</dbReference>
<keyword evidence="2" id="KW-0815">Transposition</keyword>
<evidence type="ECO:0000256" key="10">
    <source>
        <dbReference type="ARBA" id="ARBA00022801"/>
    </source>
</evidence>
<keyword evidence="15" id="KW-0695">RNA-directed DNA polymerase</keyword>
<dbReference type="Gene3D" id="3.30.420.10">
    <property type="entry name" value="Ribonuclease H-like superfamily/Ribonuclease H"/>
    <property type="match status" value="1"/>
</dbReference>
<keyword evidence="17" id="KW-0917">Virion maturation</keyword>
<organism evidence="23 24">
    <name type="scientific">Austropuccinia psidii MF-1</name>
    <dbReference type="NCBI Taxonomy" id="1389203"/>
    <lineage>
        <taxon>Eukaryota</taxon>
        <taxon>Fungi</taxon>
        <taxon>Dikarya</taxon>
        <taxon>Basidiomycota</taxon>
        <taxon>Pucciniomycotina</taxon>
        <taxon>Pucciniomycetes</taxon>
        <taxon>Pucciniales</taxon>
        <taxon>Sphaerophragmiaceae</taxon>
        <taxon>Austropuccinia</taxon>
    </lineage>
</organism>
<keyword evidence="8" id="KW-0547">Nucleotide-binding</keyword>
<keyword evidence="9" id="KW-0255">Endonuclease</keyword>
<keyword evidence="6" id="KW-0540">Nuclease</keyword>
<dbReference type="Pfam" id="PF14223">
    <property type="entry name" value="Retrotran_gag_2"/>
    <property type="match status" value="1"/>
</dbReference>
<dbReference type="GO" id="GO:0008233">
    <property type="term" value="F:peptidase activity"/>
    <property type="evidence" value="ECO:0007669"/>
    <property type="project" value="UniProtKB-KW"/>
</dbReference>
<evidence type="ECO:0000256" key="5">
    <source>
        <dbReference type="ARBA" id="ARBA00022695"/>
    </source>
</evidence>
<feature type="compositionally biased region" description="Acidic residues" evidence="21">
    <location>
        <begin position="669"/>
        <end position="681"/>
    </location>
</feature>
<keyword evidence="3" id="KW-1188">Viral release from host cell</keyword>
<dbReference type="Pfam" id="PF22936">
    <property type="entry name" value="Pol_BBD"/>
    <property type="match status" value="1"/>
</dbReference>
<evidence type="ECO:0000256" key="3">
    <source>
        <dbReference type="ARBA" id="ARBA00022612"/>
    </source>
</evidence>
<name>A0A9Q3ER33_9BASI</name>
<evidence type="ECO:0000256" key="14">
    <source>
        <dbReference type="ARBA" id="ARBA00022908"/>
    </source>
</evidence>
<keyword evidence="10" id="KW-0378">Hydrolase</keyword>
<feature type="region of interest" description="Disordered" evidence="21">
    <location>
        <begin position="657"/>
        <end position="725"/>
    </location>
</feature>
<dbReference type="GO" id="GO:0004519">
    <property type="term" value="F:endonuclease activity"/>
    <property type="evidence" value="ECO:0007669"/>
    <property type="project" value="UniProtKB-KW"/>
</dbReference>
<evidence type="ECO:0000256" key="20">
    <source>
        <dbReference type="ARBA" id="ARBA00049244"/>
    </source>
</evidence>
<proteinExistence type="predicted"/>
<reference evidence="23" key="1">
    <citation type="submission" date="2021-03" db="EMBL/GenBank/DDBJ databases">
        <title>Draft genome sequence of rust myrtle Austropuccinia psidii MF-1, a brazilian biotype.</title>
        <authorList>
            <person name="Quecine M.C."/>
            <person name="Pachon D.M.R."/>
            <person name="Bonatelli M.L."/>
            <person name="Correr F.H."/>
            <person name="Franceschini L.M."/>
            <person name="Leite T.F."/>
            <person name="Margarido G.R.A."/>
            <person name="Almeida C.A."/>
            <person name="Ferrarezi J.A."/>
            <person name="Labate C.A."/>
        </authorList>
    </citation>
    <scope>NUCLEOTIDE SEQUENCE</scope>
    <source>
        <strain evidence="23">MF-1</strain>
    </source>
</reference>
<keyword evidence="18" id="KW-0233">DNA recombination</keyword>
<dbReference type="GO" id="GO:0003964">
    <property type="term" value="F:RNA-directed DNA polymerase activity"/>
    <property type="evidence" value="ECO:0007669"/>
    <property type="project" value="UniProtKB-KW"/>
</dbReference>
<dbReference type="GO" id="GO:0046872">
    <property type="term" value="F:metal ion binding"/>
    <property type="evidence" value="ECO:0007669"/>
    <property type="project" value="UniProtKB-KW"/>
</dbReference>
<comment type="catalytic activity">
    <reaction evidence="20">
        <text>DNA(n) + a 2'-deoxyribonucleoside 5'-triphosphate = DNA(n+1) + diphosphate</text>
        <dbReference type="Rhea" id="RHEA:22508"/>
        <dbReference type="Rhea" id="RHEA-COMP:17339"/>
        <dbReference type="Rhea" id="RHEA-COMP:17340"/>
        <dbReference type="ChEBI" id="CHEBI:33019"/>
        <dbReference type="ChEBI" id="CHEBI:61560"/>
        <dbReference type="ChEBI" id="CHEBI:173112"/>
        <dbReference type="EC" id="2.7.7.7"/>
    </reaction>
</comment>
<keyword evidence="7" id="KW-0479">Metal-binding</keyword>
<dbReference type="GO" id="GO:0003723">
    <property type="term" value="F:RNA binding"/>
    <property type="evidence" value="ECO:0007669"/>
    <property type="project" value="UniProtKB-KW"/>
</dbReference>
<keyword evidence="12" id="KW-0460">Magnesium</keyword>
<evidence type="ECO:0000256" key="1">
    <source>
        <dbReference type="ARBA" id="ARBA00002180"/>
    </source>
</evidence>
<dbReference type="InterPro" id="IPR057670">
    <property type="entry name" value="SH3_retrovirus"/>
</dbReference>
<comment type="function">
    <text evidence="1">The aspartyl protease (PR) mediates the proteolytic cleavages of the Gag and Gag-Pol polyproteins after assembly of the VLP.</text>
</comment>
<evidence type="ECO:0000313" key="23">
    <source>
        <dbReference type="EMBL" id="MBW0523610.1"/>
    </source>
</evidence>
<dbReference type="PANTHER" id="PTHR42648">
    <property type="entry name" value="TRANSPOSASE, PUTATIVE-RELATED"/>
    <property type="match status" value="1"/>
</dbReference>
<evidence type="ECO:0000259" key="22">
    <source>
        <dbReference type="PROSITE" id="PS50994"/>
    </source>
</evidence>
<keyword evidence="4" id="KW-0645">Protease</keyword>
<evidence type="ECO:0000256" key="17">
    <source>
        <dbReference type="ARBA" id="ARBA00023113"/>
    </source>
</evidence>
<evidence type="ECO:0000256" key="9">
    <source>
        <dbReference type="ARBA" id="ARBA00022759"/>
    </source>
</evidence>
<feature type="compositionally biased region" description="Basic residues" evidence="21">
    <location>
        <begin position="715"/>
        <end position="725"/>
    </location>
</feature>
<evidence type="ECO:0000256" key="8">
    <source>
        <dbReference type="ARBA" id="ARBA00022741"/>
    </source>
</evidence>
<dbReference type="GO" id="GO:0032196">
    <property type="term" value="P:transposition"/>
    <property type="evidence" value="ECO:0007669"/>
    <property type="project" value="UniProtKB-KW"/>
</dbReference>
<dbReference type="GO" id="GO:0015074">
    <property type="term" value="P:DNA integration"/>
    <property type="evidence" value="ECO:0007669"/>
    <property type="project" value="UniProtKB-KW"/>
</dbReference>
<dbReference type="Pfam" id="PF25597">
    <property type="entry name" value="SH3_retrovirus"/>
    <property type="match status" value="1"/>
</dbReference>
<evidence type="ECO:0000256" key="21">
    <source>
        <dbReference type="SAM" id="MobiDB-lite"/>
    </source>
</evidence>
<evidence type="ECO:0000256" key="12">
    <source>
        <dbReference type="ARBA" id="ARBA00022842"/>
    </source>
</evidence>
<dbReference type="GO" id="GO:0006310">
    <property type="term" value="P:DNA recombination"/>
    <property type="evidence" value="ECO:0007669"/>
    <property type="project" value="UniProtKB-KW"/>
</dbReference>
<comment type="catalytic activity">
    <reaction evidence="19">
        <text>DNA(n) + a 2'-deoxyribonucleoside 5'-triphosphate = DNA(n+1) + diphosphate</text>
        <dbReference type="Rhea" id="RHEA:22508"/>
        <dbReference type="Rhea" id="RHEA-COMP:17339"/>
        <dbReference type="Rhea" id="RHEA-COMP:17340"/>
        <dbReference type="ChEBI" id="CHEBI:33019"/>
        <dbReference type="ChEBI" id="CHEBI:61560"/>
        <dbReference type="ChEBI" id="CHEBI:173112"/>
        <dbReference type="EC" id="2.7.7.49"/>
    </reaction>
</comment>
<dbReference type="Proteomes" id="UP000765509">
    <property type="component" value="Unassembled WGS sequence"/>
</dbReference>
<gene>
    <name evidence="23" type="ORF">O181_063325</name>
</gene>
<dbReference type="InterPro" id="IPR036397">
    <property type="entry name" value="RNaseH_sf"/>
</dbReference>
<protein>
    <recommendedName>
        <fullName evidence="22">Integrase catalytic domain-containing protein</fullName>
    </recommendedName>
</protein>
<evidence type="ECO:0000256" key="11">
    <source>
        <dbReference type="ARBA" id="ARBA00022840"/>
    </source>
</evidence>